<dbReference type="Gene3D" id="2.160.20.20">
    <property type="match status" value="1"/>
</dbReference>
<dbReference type="InterPro" id="IPR001119">
    <property type="entry name" value="SLH_dom"/>
</dbReference>
<dbReference type="InterPro" id="IPR025584">
    <property type="entry name" value="Cthe_2159"/>
</dbReference>
<feature type="signal peptide" evidence="2">
    <location>
        <begin position="1"/>
        <end position="40"/>
    </location>
</feature>
<organism evidence="4 5">
    <name type="scientific">Faecalibacterium langellae</name>
    <dbReference type="NCBI Taxonomy" id="3435293"/>
    <lineage>
        <taxon>Bacteria</taxon>
        <taxon>Bacillati</taxon>
        <taxon>Bacillota</taxon>
        <taxon>Clostridia</taxon>
        <taxon>Eubacteriales</taxon>
        <taxon>Oscillospiraceae</taxon>
        <taxon>Faecalibacterium</taxon>
    </lineage>
</organism>
<reference evidence="4 5" key="1">
    <citation type="journal article" date="2017" name="Front. Microbiol.">
        <title>New Insights into the Diversity of the Genus Faecalibacterium.</title>
        <authorList>
            <person name="Benevides L."/>
            <person name="Burman S."/>
            <person name="Martin R."/>
            <person name="Robert V."/>
            <person name="Thomas M."/>
            <person name="Miquel S."/>
            <person name="Chain F."/>
            <person name="Sokol H."/>
            <person name="Bermudez-Humaran L.G."/>
            <person name="Morrison M."/>
            <person name="Langella P."/>
            <person name="Azevedo V.A."/>
            <person name="Chatel J.M."/>
            <person name="Soares S."/>
        </authorList>
    </citation>
    <scope>NUCLEOTIDE SEQUENCE [LARGE SCALE GENOMIC DNA]</scope>
    <source>
        <strain evidence="5">CNCM I-4540</strain>
    </source>
</reference>
<evidence type="ECO:0000313" key="5">
    <source>
        <dbReference type="Proteomes" id="UP000220752"/>
    </source>
</evidence>
<proteinExistence type="predicted"/>
<keyword evidence="5" id="KW-1185">Reference proteome</keyword>
<keyword evidence="2" id="KW-0732">Signal</keyword>
<evidence type="ECO:0000259" key="3">
    <source>
        <dbReference type="Pfam" id="PF00395"/>
    </source>
</evidence>
<feature type="chain" id="PRO_5012133950" description="SLH domain-containing protein" evidence="2">
    <location>
        <begin position="41"/>
        <end position="649"/>
    </location>
</feature>
<dbReference type="AlphaFoldDB" id="A0A2A6ZB87"/>
<evidence type="ECO:0000256" key="2">
    <source>
        <dbReference type="SAM" id="SignalP"/>
    </source>
</evidence>
<gene>
    <name evidence="4" type="ORF">CGS46_07265</name>
</gene>
<name>A0A2A6ZB87_9FIRM</name>
<evidence type="ECO:0000313" key="4">
    <source>
        <dbReference type="EMBL" id="PDX58597.1"/>
    </source>
</evidence>
<accession>A0A2A6ZB87</accession>
<keyword evidence="1" id="KW-0677">Repeat</keyword>
<sequence>MRQKKGLFLMPGRFSLKTRLLSLLLSAAMVLMFLPASAFAADDEQVRVGDAWLGSATRSVTCGEGTAAYDPDTKTLTLTNVTINHDYNAAIWNTVEGLTIKLVGENSINSGDQTGILSMQGCGLLTLTGEGSLNITAADGHAIYANTGSLLVKDTTVKVSSDALAVYADLGIEISNSTFESATPDGNAIWTPCDLKIENSNVTTSNDNQSNKGYPAICCDGDITINGGRLKSTCKGGDALGVAGTLSITNCNVENKGDYTALYSGGKMTLTGGSITAEAENSAIMSRSAMTITNATVKATAQKYNALRASDVMKIDGGRVEATTVRYDEKPYAIHMDDGNDGRMEIGGGVELYVKGYKGISVGEGATIEDAHIVIDSDDRSIDMPVKFAEGYDIALALGGDSMESAEPFDWYSMEPFTPGAGKQPGSFPYLELLSGAKHTLRVTNGTISELNGKQYTGNEAEIPAGSPVTLTLTVNEDAFTAGDVFSSWTLSPTPRDLRIDGNVITFTMPAEDVEISATSDIPPEPTPDAEGSPLLGLALVAVGGTLVGLTLYAAHEFGITQTLRETLPAGAAIPANRGELALLLWNAADKPEPEKQPAFTDVSDLETAKAAQWAIEAGLMETESSGKFAPAKRVTRLKVFKTWKAAGH</sequence>
<comment type="caution">
    <text evidence="4">The sequence shown here is derived from an EMBL/GenBank/DDBJ whole genome shotgun (WGS) entry which is preliminary data.</text>
</comment>
<dbReference type="Proteomes" id="UP000220752">
    <property type="component" value="Unassembled WGS sequence"/>
</dbReference>
<dbReference type="InterPro" id="IPR012332">
    <property type="entry name" value="Autotransporter_pectin_lyase_C"/>
</dbReference>
<dbReference type="Pfam" id="PF14262">
    <property type="entry name" value="Cthe_2159"/>
    <property type="match status" value="1"/>
</dbReference>
<dbReference type="Pfam" id="PF00395">
    <property type="entry name" value="SLH"/>
    <property type="match status" value="1"/>
</dbReference>
<dbReference type="EMBL" id="NMTQ01000026">
    <property type="protein sequence ID" value="PDX58597.1"/>
    <property type="molecule type" value="Genomic_DNA"/>
</dbReference>
<feature type="domain" description="SLH" evidence="3">
    <location>
        <begin position="600"/>
        <end position="637"/>
    </location>
</feature>
<evidence type="ECO:0000256" key="1">
    <source>
        <dbReference type="ARBA" id="ARBA00022737"/>
    </source>
</evidence>
<protein>
    <recommendedName>
        <fullName evidence="3">SLH domain-containing protein</fullName>
    </recommendedName>
</protein>